<evidence type="ECO:0000256" key="2">
    <source>
        <dbReference type="SAM" id="Phobius"/>
    </source>
</evidence>
<evidence type="ECO:0008006" key="5">
    <source>
        <dbReference type="Google" id="ProtNLM"/>
    </source>
</evidence>
<feature type="transmembrane region" description="Helical" evidence="2">
    <location>
        <begin position="169"/>
        <end position="192"/>
    </location>
</feature>
<keyword evidence="2" id="KW-1133">Transmembrane helix</keyword>
<dbReference type="RefSeq" id="WP_074853269.1">
    <property type="nucleotide sequence ID" value="NZ_FNLM01000034.1"/>
</dbReference>
<evidence type="ECO:0000313" key="3">
    <source>
        <dbReference type="EMBL" id="SDU73906.1"/>
    </source>
</evidence>
<keyword evidence="2" id="KW-0472">Membrane</keyword>
<name>A0A1H2L013_9ACTN</name>
<evidence type="ECO:0000313" key="4">
    <source>
        <dbReference type="Proteomes" id="UP000183180"/>
    </source>
</evidence>
<reference evidence="3 4" key="1">
    <citation type="submission" date="2016-10" db="EMBL/GenBank/DDBJ databases">
        <authorList>
            <person name="de Groot N.N."/>
        </authorList>
    </citation>
    <scope>NUCLEOTIDE SEQUENCE [LARGE SCALE GENOMIC DNA]</scope>
    <source>
        <strain evidence="3 4">DSM 44215</strain>
    </source>
</reference>
<gene>
    <name evidence="3" type="ORF">SAMN04488548_1344059</name>
</gene>
<evidence type="ECO:0000256" key="1">
    <source>
        <dbReference type="SAM" id="MobiDB-lite"/>
    </source>
</evidence>
<feature type="transmembrane region" description="Helical" evidence="2">
    <location>
        <begin position="259"/>
        <end position="281"/>
    </location>
</feature>
<feature type="transmembrane region" description="Helical" evidence="2">
    <location>
        <begin position="31"/>
        <end position="55"/>
    </location>
</feature>
<feature type="transmembrane region" description="Helical" evidence="2">
    <location>
        <begin position="199"/>
        <end position="220"/>
    </location>
</feature>
<sequence>MTTFAEESDRQSATAAQPPDAPEAHTPSWRIVAALVLAIPIVISTIAAMFVSLAVDPEPHEVPLGLVAPAPAAQAIESALADRAGDDAFAIERFADPAAARSAIESRDIAGAITVGPEGVTILTAEAGSPALAQIVAGVGTGIATAQSLPVTTESVVAPPSTDARGTGFAAGLLPLLIAGIALGASSAIALAGRVWMQATVVLLGPLVAGLGFAAVWSWLGVIDGRVMPVALALALMIGAISWFTAGAGALLGTPGVGIAAILMMLISNPLSGLASSPYLLPAPWGTLGQWLPTGAGGTLTRSVAYFPDASIAGPLWVLLGWVAVGAILLALSGFRQRRA</sequence>
<accession>A0A1H2L013</accession>
<dbReference type="EMBL" id="FNLM01000034">
    <property type="protein sequence ID" value="SDU73906.1"/>
    <property type="molecule type" value="Genomic_DNA"/>
</dbReference>
<dbReference type="AlphaFoldDB" id="A0A1H2L013"/>
<keyword evidence="2" id="KW-0812">Transmembrane</keyword>
<feature type="region of interest" description="Disordered" evidence="1">
    <location>
        <begin position="1"/>
        <end position="24"/>
    </location>
</feature>
<protein>
    <recommendedName>
        <fullName evidence="5">ABC transporter permease</fullName>
    </recommendedName>
</protein>
<dbReference type="OrthoDB" id="2151407at2"/>
<dbReference type="Proteomes" id="UP000183180">
    <property type="component" value="Unassembled WGS sequence"/>
</dbReference>
<dbReference type="STRING" id="158898.SAMN04488548_1344059"/>
<feature type="transmembrane region" description="Helical" evidence="2">
    <location>
        <begin position="316"/>
        <end position="335"/>
    </location>
</feature>
<organism evidence="3 4">
    <name type="scientific">Gordonia westfalica</name>
    <dbReference type="NCBI Taxonomy" id="158898"/>
    <lineage>
        <taxon>Bacteria</taxon>
        <taxon>Bacillati</taxon>
        <taxon>Actinomycetota</taxon>
        <taxon>Actinomycetes</taxon>
        <taxon>Mycobacteriales</taxon>
        <taxon>Gordoniaceae</taxon>
        <taxon>Gordonia</taxon>
    </lineage>
</organism>
<feature type="transmembrane region" description="Helical" evidence="2">
    <location>
        <begin position="232"/>
        <end position="252"/>
    </location>
</feature>
<feature type="compositionally biased region" description="Polar residues" evidence="1">
    <location>
        <begin position="1"/>
        <end position="15"/>
    </location>
</feature>
<proteinExistence type="predicted"/>